<evidence type="ECO:0000313" key="3">
    <source>
        <dbReference type="Proteomes" id="UP001183420"/>
    </source>
</evidence>
<dbReference type="PANTHER" id="PTHR36221:SF1">
    <property type="entry name" value="DUF742 DOMAIN-CONTAINING PROTEIN"/>
    <property type="match status" value="1"/>
</dbReference>
<organism evidence="2 3">
    <name type="scientific">Streptomyces millisiae</name>
    <dbReference type="NCBI Taxonomy" id="3075542"/>
    <lineage>
        <taxon>Bacteria</taxon>
        <taxon>Bacillati</taxon>
        <taxon>Actinomycetota</taxon>
        <taxon>Actinomycetes</taxon>
        <taxon>Kitasatosporales</taxon>
        <taxon>Streptomycetaceae</taxon>
        <taxon>Streptomyces</taxon>
    </lineage>
</organism>
<dbReference type="PANTHER" id="PTHR36221">
    <property type="entry name" value="DUF742 DOMAIN-CONTAINING PROTEIN"/>
    <property type="match status" value="1"/>
</dbReference>
<comment type="caution">
    <text evidence="2">The sequence shown here is derived from an EMBL/GenBank/DDBJ whole genome shotgun (WGS) entry which is preliminary data.</text>
</comment>
<evidence type="ECO:0000313" key="2">
    <source>
        <dbReference type="EMBL" id="MDT0317456.1"/>
    </source>
</evidence>
<dbReference type="Proteomes" id="UP001183420">
    <property type="component" value="Unassembled WGS sequence"/>
</dbReference>
<evidence type="ECO:0000256" key="1">
    <source>
        <dbReference type="SAM" id="MobiDB-lite"/>
    </source>
</evidence>
<accession>A0ABU2LIP1</accession>
<feature type="region of interest" description="Disordered" evidence="1">
    <location>
        <begin position="1"/>
        <end position="21"/>
    </location>
</feature>
<reference evidence="3" key="1">
    <citation type="submission" date="2023-07" db="EMBL/GenBank/DDBJ databases">
        <title>30 novel species of actinomycetes from the DSMZ collection.</title>
        <authorList>
            <person name="Nouioui I."/>
        </authorList>
    </citation>
    <scope>NUCLEOTIDE SEQUENCE [LARGE SCALE GENOMIC DNA]</scope>
    <source>
        <strain evidence="3">DSM 44918</strain>
    </source>
</reference>
<sequence length="141" mass="14991">MPDTHPDAAPGPAALHDPPHEVPWFDESAGRLIRPFTACGGRTRPTVGLDLLTLVVATGRPIRRRLGPEHTQVLRMCAGPASTPVAEIAAQVRLPVAVTKVLLADLFELGAVTVNSPVPPGRSVTDRDLLEAVLHGLRARL</sequence>
<proteinExistence type="predicted"/>
<dbReference type="InterPro" id="IPR007995">
    <property type="entry name" value="DUF742"/>
</dbReference>
<gene>
    <name evidence="2" type="ORF">RNC47_03770</name>
</gene>
<keyword evidence="3" id="KW-1185">Reference proteome</keyword>
<dbReference type="Pfam" id="PF05331">
    <property type="entry name" value="DUF742"/>
    <property type="match status" value="1"/>
</dbReference>
<protein>
    <submittedName>
        <fullName evidence="2">DUF742 domain-containing protein</fullName>
    </submittedName>
</protein>
<name>A0ABU2LIP1_9ACTN</name>
<dbReference type="RefSeq" id="WP_311595449.1">
    <property type="nucleotide sequence ID" value="NZ_JAVREM010000002.1"/>
</dbReference>
<dbReference type="EMBL" id="JAVREM010000002">
    <property type="protein sequence ID" value="MDT0317456.1"/>
    <property type="molecule type" value="Genomic_DNA"/>
</dbReference>